<reference evidence="4 5" key="1">
    <citation type="submission" date="2024-03" db="EMBL/GenBank/DDBJ databases">
        <title>The genome assembly and annotation of the cricket Gryllus longicercus Weissman &amp; Gray.</title>
        <authorList>
            <person name="Szrajer S."/>
            <person name="Gray D."/>
            <person name="Ylla G."/>
        </authorList>
    </citation>
    <scope>NUCLEOTIDE SEQUENCE [LARGE SCALE GENOMIC DNA]</scope>
    <source>
        <strain evidence="4">DAG 2021-001</strain>
        <tissue evidence="4">Whole body minus gut</tissue>
    </source>
</reference>
<dbReference type="SUPFAM" id="SSF48403">
    <property type="entry name" value="Ankyrin repeat"/>
    <property type="match status" value="1"/>
</dbReference>
<gene>
    <name evidence="4" type="ORF">R5R35_006384</name>
</gene>
<keyword evidence="1" id="KW-0677">Repeat</keyword>
<sequence length="390" mass="42819">MNRAFKKKGIYKRQVKIIKPKKVTALHHAAECGDLNKIMQLLCRGVDINAQDRFGDTALHETVEYGDFECVQLLVREGADVNKKRKDGATALHLAASLGLQDFVTFLFENGADVNAKADGDLTPMHFAASKSQPQMIRLLFTYGAIVNAVSVTGRTALHIAVSKSDDCINVLADIGANIFVKDVLGISPLEVAIELDVFKTLLPQNFNFCSADGTTPVHIASQCMNHLCLEYMIDKGCDVNIENKSGDTPLHFACLSGNCYNHIMQHPFQRTQSPNIELLIKAGADKQKKNKMGLAPVHVCAKNGSLLSLDCLEKFGCDMNLRGGDKNSTPLHFAAESGHLDCIEFLIRNGVDKEVIDSENCTALMLAAKNCHFECVKFLLERGVPLWTI</sequence>
<dbReference type="Proteomes" id="UP001378592">
    <property type="component" value="Unassembled WGS sequence"/>
</dbReference>
<feature type="repeat" description="ANK" evidence="3">
    <location>
        <begin position="213"/>
        <end position="245"/>
    </location>
</feature>
<feature type="repeat" description="ANK" evidence="3">
    <location>
        <begin position="54"/>
        <end position="86"/>
    </location>
</feature>
<keyword evidence="2 3" id="KW-0040">ANK repeat</keyword>
<dbReference type="PANTHER" id="PTHR24171">
    <property type="entry name" value="ANKYRIN REPEAT DOMAIN-CONTAINING PROTEIN 39-RELATED"/>
    <property type="match status" value="1"/>
</dbReference>
<dbReference type="PROSITE" id="PS50088">
    <property type="entry name" value="ANK_REPEAT"/>
    <property type="match status" value="7"/>
</dbReference>
<protein>
    <submittedName>
        <fullName evidence="4">Uncharacterized protein</fullName>
    </submittedName>
</protein>
<feature type="repeat" description="ANK" evidence="3">
    <location>
        <begin position="246"/>
        <end position="292"/>
    </location>
</feature>
<evidence type="ECO:0000256" key="2">
    <source>
        <dbReference type="ARBA" id="ARBA00023043"/>
    </source>
</evidence>
<feature type="repeat" description="ANK" evidence="3">
    <location>
        <begin position="120"/>
        <end position="152"/>
    </location>
</feature>
<evidence type="ECO:0000256" key="1">
    <source>
        <dbReference type="ARBA" id="ARBA00022737"/>
    </source>
</evidence>
<name>A0AAN9ZHJ5_9ORTH</name>
<evidence type="ECO:0000313" key="5">
    <source>
        <dbReference type="Proteomes" id="UP001378592"/>
    </source>
</evidence>
<dbReference type="Gene3D" id="1.25.40.20">
    <property type="entry name" value="Ankyrin repeat-containing domain"/>
    <property type="match status" value="4"/>
</dbReference>
<dbReference type="InterPro" id="IPR036770">
    <property type="entry name" value="Ankyrin_rpt-contain_sf"/>
</dbReference>
<dbReference type="PROSITE" id="PS50297">
    <property type="entry name" value="ANK_REP_REGION"/>
    <property type="match status" value="6"/>
</dbReference>
<dbReference type="Pfam" id="PF12796">
    <property type="entry name" value="Ank_2"/>
    <property type="match status" value="4"/>
</dbReference>
<accession>A0AAN9ZHJ5</accession>
<evidence type="ECO:0000313" key="4">
    <source>
        <dbReference type="EMBL" id="KAK7873164.1"/>
    </source>
</evidence>
<feature type="repeat" description="ANK" evidence="3">
    <location>
        <begin position="21"/>
        <end position="53"/>
    </location>
</feature>
<feature type="repeat" description="ANK" evidence="3">
    <location>
        <begin position="327"/>
        <end position="359"/>
    </location>
</feature>
<dbReference type="EMBL" id="JAZDUA010000016">
    <property type="protein sequence ID" value="KAK7873164.1"/>
    <property type="molecule type" value="Genomic_DNA"/>
</dbReference>
<proteinExistence type="predicted"/>
<dbReference type="AlphaFoldDB" id="A0AAN9ZHJ5"/>
<dbReference type="InterPro" id="IPR002110">
    <property type="entry name" value="Ankyrin_rpt"/>
</dbReference>
<keyword evidence="5" id="KW-1185">Reference proteome</keyword>
<evidence type="ECO:0000256" key="3">
    <source>
        <dbReference type="PROSITE-ProRule" id="PRU00023"/>
    </source>
</evidence>
<dbReference type="PANTHER" id="PTHR24171:SF9">
    <property type="entry name" value="ANKYRIN REPEAT DOMAIN-CONTAINING PROTEIN 39"/>
    <property type="match status" value="1"/>
</dbReference>
<comment type="caution">
    <text evidence="4">The sequence shown here is derived from an EMBL/GenBank/DDBJ whole genome shotgun (WGS) entry which is preliminary data.</text>
</comment>
<dbReference type="SMART" id="SM00248">
    <property type="entry name" value="ANK"/>
    <property type="match status" value="10"/>
</dbReference>
<feature type="repeat" description="ANK" evidence="3">
    <location>
        <begin position="87"/>
        <end position="119"/>
    </location>
</feature>
<organism evidence="4 5">
    <name type="scientific">Gryllus longicercus</name>
    <dbReference type="NCBI Taxonomy" id="2509291"/>
    <lineage>
        <taxon>Eukaryota</taxon>
        <taxon>Metazoa</taxon>
        <taxon>Ecdysozoa</taxon>
        <taxon>Arthropoda</taxon>
        <taxon>Hexapoda</taxon>
        <taxon>Insecta</taxon>
        <taxon>Pterygota</taxon>
        <taxon>Neoptera</taxon>
        <taxon>Polyneoptera</taxon>
        <taxon>Orthoptera</taxon>
        <taxon>Ensifera</taxon>
        <taxon>Gryllidea</taxon>
        <taxon>Grylloidea</taxon>
        <taxon>Gryllidae</taxon>
        <taxon>Gryllinae</taxon>
        <taxon>Gryllus</taxon>
    </lineage>
</organism>